<dbReference type="Pfam" id="PF07045">
    <property type="entry name" value="DUF1330"/>
    <property type="match status" value="1"/>
</dbReference>
<organism evidence="2 3">
    <name type="scientific">Dictyobacter kobayashii</name>
    <dbReference type="NCBI Taxonomy" id="2014872"/>
    <lineage>
        <taxon>Bacteria</taxon>
        <taxon>Bacillati</taxon>
        <taxon>Chloroflexota</taxon>
        <taxon>Ktedonobacteria</taxon>
        <taxon>Ktedonobacterales</taxon>
        <taxon>Dictyobacteraceae</taxon>
        <taxon>Dictyobacter</taxon>
    </lineage>
</organism>
<feature type="domain" description="DUF1330" evidence="1">
    <location>
        <begin position="3"/>
        <end position="95"/>
    </location>
</feature>
<dbReference type="PANTHER" id="PTHR41521">
    <property type="match status" value="1"/>
</dbReference>
<comment type="caution">
    <text evidence="2">The sequence shown here is derived from an EMBL/GenBank/DDBJ whole genome shotgun (WGS) entry which is preliminary data.</text>
</comment>
<name>A0A402ACP3_9CHLR</name>
<evidence type="ECO:0000259" key="1">
    <source>
        <dbReference type="Pfam" id="PF07045"/>
    </source>
</evidence>
<keyword evidence="3" id="KW-1185">Reference proteome</keyword>
<sequence>MAVYFVVDIKVHDPQLYEDYRKQVGATLEKYGGKFLIRGGAFEVIEGEWPLQRLVMLEFADTAQFKRWYSSPEYSRIREIRFQASDARAILVQGVD</sequence>
<proteinExistence type="predicted"/>
<dbReference type="SUPFAM" id="SSF54909">
    <property type="entry name" value="Dimeric alpha+beta barrel"/>
    <property type="match status" value="1"/>
</dbReference>
<dbReference type="PANTHER" id="PTHR41521:SF4">
    <property type="entry name" value="BLR0684 PROTEIN"/>
    <property type="match status" value="1"/>
</dbReference>
<dbReference type="OrthoDB" id="516779at2"/>
<dbReference type="Proteomes" id="UP000287188">
    <property type="component" value="Unassembled WGS sequence"/>
</dbReference>
<dbReference type="InterPro" id="IPR010753">
    <property type="entry name" value="DUF1330"/>
</dbReference>
<reference evidence="3" key="1">
    <citation type="submission" date="2018-12" db="EMBL/GenBank/DDBJ databases">
        <title>Tengunoibacter tsumagoiensis gen. nov., sp. nov., Dictyobacter kobayashii sp. nov., D. alpinus sp. nov., and D. joshuensis sp. nov. and description of Dictyobacteraceae fam. nov. within the order Ktedonobacterales isolated from Tengu-no-mugimeshi.</title>
        <authorList>
            <person name="Wang C.M."/>
            <person name="Zheng Y."/>
            <person name="Sakai Y."/>
            <person name="Toyoda A."/>
            <person name="Minakuchi Y."/>
            <person name="Abe K."/>
            <person name="Yokota A."/>
            <person name="Yabe S."/>
        </authorList>
    </citation>
    <scope>NUCLEOTIDE SEQUENCE [LARGE SCALE GENOMIC DNA]</scope>
    <source>
        <strain evidence="3">Uno11</strain>
    </source>
</reference>
<dbReference type="EMBL" id="BIFS01000001">
    <property type="protein sequence ID" value="GCE16863.1"/>
    <property type="molecule type" value="Genomic_DNA"/>
</dbReference>
<accession>A0A402ACP3</accession>
<gene>
    <name evidence="2" type="ORF">KDK_06630</name>
</gene>
<dbReference type="InterPro" id="IPR011008">
    <property type="entry name" value="Dimeric_a/b-barrel"/>
</dbReference>
<evidence type="ECO:0000313" key="3">
    <source>
        <dbReference type="Proteomes" id="UP000287188"/>
    </source>
</evidence>
<dbReference type="Gene3D" id="3.30.70.100">
    <property type="match status" value="1"/>
</dbReference>
<protein>
    <recommendedName>
        <fullName evidence="1">DUF1330 domain-containing protein</fullName>
    </recommendedName>
</protein>
<evidence type="ECO:0000313" key="2">
    <source>
        <dbReference type="EMBL" id="GCE16863.1"/>
    </source>
</evidence>
<dbReference type="RefSeq" id="WP_126548673.1">
    <property type="nucleotide sequence ID" value="NZ_BIFS01000001.1"/>
</dbReference>
<dbReference type="AlphaFoldDB" id="A0A402ACP3"/>